<proteinExistence type="predicted"/>
<feature type="transmembrane region" description="Helical" evidence="2">
    <location>
        <begin position="36"/>
        <end position="55"/>
    </location>
</feature>
<reference evidence="3" key="1">
    <citation type="submission" date="2021-04" db="EMBL/GenBank/DDBJ databases">
        <title>Microbacterium tenobrionis sp. nov. and Microbacterium allomyrinae sp. nov., isolated from larvae of Tenobrio molitor and Allomyrina dichotoma, respectively.</title>
        <authorList>
            <person name="Lee S.D."/>
        </authorList>
    </citation>
    <scope>NUCLEOTIDE SEQUENCE</scope>
    <source>
        <strain evidence="3">YMB-B2</strain>
    </source>
</reference>
<dbReference type="AlphaFoldDB" id="A0A9X1S100"/>
<accession>A0A9X1S100</accession>
<keyword evidence="2" id="KW-0812">Transmembrane</keyword>
<comment type="caution">
    <text evidence="3">The sequence shown here is derived from an EMBL/GenBank/DDBJ whole genome shotgun (WGS) entry which is preliminary data.</text>
</comment>
<feature type="region of interest" description="Disordered" evidence="1">
    <location>
        <begin position="180"/>
        <end position="222"/>
    </location>
</feature>
<name>A0A9X1S100_9MICO</name>
<keyword evidence="2" id="KW-0472">Membrane</keyword>
<feature type="transmembrane region" description="Helical" evidence="2">
    <location>
        <begin position="137"/>
        <end position="159"/>
    </location>
</feature>
<evidence type="ECO:0000313" key="3">
    <source>
        <dbReference type="EMBL" id="MCC2029730.1"/>
    </source>
</evidence>
<dbReference type="EMBL" id="JAGTTM010000003">
    <property type="protein sequence ID" value="MCC2029730.1"/>
    <property type="molecule type" value="Genomic_DNA"/>
</dbReference>
<feature type="compositionally biased region" description="Low complexity" evidence="1">
    <location>
        <begin position="191"/>
        <end position="202"/>
    </location>
</feature>
<keyword evidence="4" id="KW-1185">Reference proteome</keyword>
<organism evidence="3 4">
    <name type="scientific">Microbacterium tenebrionis</name>
    <dbReference type="NCBI Taxonomy" id="2830665"/>
    <lineage>
        <taxon>Bacteria</taxon>
        <taxon>Bacillati</taxon>
        <taxon>Actinomycetota</taxon>
        <taxon>Actinomycetes</taxon>
        <taxon>Micrococcales</taxon>
        <taxon>Microbacteriaceae</taxon>
        <taxon>Microbacterium</taxon>
    </lineage>
</organism>
<evidence type="ECO:0000256" key="1">
    <source>
        <dbReference type="SAM" id="MobiDB-lite"/>
    </source>
</evidence>
<feature type="transmembrane region" description="Helical" evidence="2">
    <location>
        <begin position="97"/>
        <end position="117"/>
    </location>
</feature>
<gene>
    <name evidence="3" type="ORF">KEC56_09385</name>
</gene>
<dbReference type="Proteomes" id="UP001139289">
    <property type="component" value="Unassembled WGS sequence"/>
</dbReference>
<keyword evidence="2" id="KW-1133">Transmembrane helix</keyword>
<feature type="transmembrane region" description="Helical" evidence="2">
    <location>
        <begin position="67"/>
        <end position="85"/>
    </location>
</feature>
<evidence type="ECO:0000313" key="4">
    <source>
        <dbReference type="Proteomes" id="UP001139289"/>
    </source>
</evidence>
<feature type="region of interest" description="Disordered" evidence="1">
    <location>
        <begin position="239"/>
        <end position="293"/>
    </location>
</feature>
<dbReference type="RefSeq" id="WP_227530767.1">
    <property type="nucleotide sequence ID" value="NZ_JAGTTM010000003.1"/>
</dbReference>
<evidence type="ECO:0000256" key="2">
    <source>
        <dbReference type="SAM" id="Phobius"/>
    </source>
</evidence>
<sequence>MSTDAPEELFSEDDGVLYAEQIVPQHGILGFTLRELLIVIAWALMLVVSFFPLYAELGAGSIWNQGISWLLPVGLPTAAAFLLVLRRFSPEGIRRVGSLGVDQFASVAFAVVAVYWADRTWAMLSAVLLPGDHVFSWVVIAELVLALALVLLTVFAPFIPGIRDDFRGRLITLAHRNANPARPVAPHTRPEPAAVAAAPVAPGDDEPADRIPANAITLDDDDDDEADAVIAELLDDVDIDEVTHEREEPAASISLTDHAAGGEPGSSPQLDDDYVPGYARTATDQSDAPEPDQLQPFWALAPTERDVFDERGEPLFRIGPDAWALVIEDRGGAYVVRHDDGRIGFLHDIADITKG</sequence>
<protein>
    <submittedName>
        <fullName evidence="3">Uncharacterized protein</fullName>
    </submittedName>
</protein>